<organism evidence="2 3">
    <name type="scientific">Amborella trichopoda</name>
    <dbReference type="NCBI Taxonomy" id="13333"/>
    <lineage>
        <taxon>Eukaryota</taxon>
        <taxon>Viridiplantae</taxon>
        <taxon>Streptophyta</taxon>
        <taxon>Embryophyta</taxon>
        <taxon>Tracheophyta</taxon>
        <taxon>Spermatophyta</taxon>
        <taxon>Magnoliopsida</taxon>
        <taxon>Amborellales</taxon>
        <taxon>Amborellaceae</taxon>
        <taxon>Amborella</taxon>
    </lineage>
</organism>
<dbReference type="InterPro" id="IPR057225">
    <property type="entry name" value="DUF7903"/>
</dbReference>
<accession>W1NR28</accession>
<evidence type="ECO:0000313" key="3">
    <source>
        <dbReference type="Proteomes" id="UP000017836"/>
    </source>
</evidence>
<dbReference type="PANTHER" id="PTHR35481:SF1">
    <property type="entry name" value="DNA-DIRECTED RNA POLYMERASE SUBUNIT ALPHA"/>
    <property type="match status" value="1"/>
</dbReference>
<feature type="domain" description="DUF7903" evidence="1">
    <location>
        <begin position="9"/>
        <end position="164"/>
    </location>
</feature>
<sequence length="167" mass="19395">MKFELLTCLCILQIETNLVRHLVVDISCLSKNVDLRLILVSKKILTELTEEEKSGIYRLVNSAVIDPNVKGKLRWPLKKEGTGDRFSIQGVWHTESKYFQGSTMKLKLRHADRYDFHNSSGEVSWEVSLKMQEITRLLMDQMLNGNKVAMEELQKTLKSMWEEFLSC</sequence>
<proteinExistence type="predicted"/>
<dbReference type="Gramene" id="ERM97963">
    <property type="protein sequence ID" value="ERM97963"/>
    <property type="gene ID" value="AMTR_s00117p00091810"/>
</dbReference>
<gene>
    <name evidence="2" type="ORF">AMTR_s00117p00091810</name>
</gene>
<evidence type="ECO:0000259" key="1">
    <source>
        <dbReference type="Pfam" id="PF25475"/>
    </source>
</evidence>
<dbReference type="eggNOG" id="ENOG502QUVX">
    <property type="taxonomic scope" value="Eukaryota"/>
</dbReference>
<dbReference type="Pfam" id="PF25475">
    <property type="entry name" value="DUF7903"/>
    <property type="match status" value="1"/>
</dbReference>
<dbReference type="Proteomes" id="UP000017836">
    <property type="component" value="Unassembled WGS sequence"/>
</dbReference>
<reference evidence="3" key="1">
    <citation type="journal article" date="2013" name="Science">
        <title>The Amborella genome and the evolution of flowering plants.</title>
        <authorList>
            <consortium name="Amborella Genome Project"/>
        </authorList>
    </citation>
    <scope>NUCLEOTIDE SEQUENCE [LARGE SCALE GENOMIC DNA]</scope>
</reference>
<dbReference type="EMBL" id="KI395608">
    <property type="protein sequence ID" value="ERM97963.1"/>
    <property type="molecule type" value="Genomic_DNA"/>
</dbReference>
<dbReference type="OMA" id="ALAWHEC"/>
<keyword evidence="3" id="KW-1185">Reference proteome</keyword>
<protein>
    <recommendedName>
        <fullName evidence="1">DUF7903 domain-containing protein</fullName>
    </recommendedName>
</protein>
<evidence type="ECO:0000313" key="2">
    <source>
        <dbReference type="EMBL" id="ERM97963.1"/>
    </source>
</evidence>
<dbReference type="HOGENOM" id="CLU_1477569_0_0_1"/>
<name>W1NR28_AMBTC</name>
<dbReference type="PANTHER" id="PTHR35481">
    <property type="entry name" value="DNA-DIRECTED RNA POLYMERASE SUBUNIT ALPHA"/>
    <property type="match status" value="1"/>
</dbReference>
<dbReference type="AlphaFoldDB" id="W1NR28"/>